<accession>A0A839YZT7</accession>
<dbReference type="EMBL" id="JACICF010000001">
    <property type="protein sequence ID" value="MBB3764516.1"/>
    <property type="molecule type" value="Genomic_DNA"/>
</dbReference>
<proteinExistence type="predicted"/>
<keyword evidence="1" id="KW-0472">Membrane</keyword>
<protein>
    <submittedName>
        <fullName evidence="2">Uncharacterized protein</fullName>
    </submittedName>
</protein>
<organism evidence="2 3">
    <name type="scientific">Sphingomicrobium lutaoense</name>
    <dbReference type="NCBI Taxonomy" id="515949"/>
    <lineage>
        <taxon>Bacteria</taxon>
        <taxon>Pseudomonadati</taxon>
        <taxon>Pseudomonadota</taxon>
        <taxon>Alphaproteobacteria</taxon>
        <taxon>Sphingomonadales</taxon>
        <taxon>Sphingomonadaceae</taxon>
        <taxon>Sphingomicrobium</taxon>
    </lineage>
</organism>
<keyword evidence="1" id="KW-1133">Transmembrane helix</keyword>
<feature type="transmembrane region" description="Helical" evidence="1">
    <location>
        <begin position="15"/>
        <end position="36"/>
    </location>
</feature>
<dbReference type="Proteomes" id="UP000578569">
    <property type="component" value="Unassembled WGS sequence"/>
</dbReference>
<keyword evidence="1" id="KW-0812">Transmembrane</keyword>
<evidence type="ECO:0000313" key="2">
    <source>
        <dbReference type="EMBL" id="MBB3764516.1"/>
    </source>
</evidence>
<dbReference type="RefSeq" id="WP_183933768.1">
    <property type="nucleotide sequence ID" value="NZ_JACICF010000001.1"/>
</dbReference>
<evidence type="ECO:0000256" key="1">
    <source>
        <dbReference type="SAM" id="Phobius"/>
    </source>
</evidence>
<feature type="transmembrane region" description="Helical" evidence="1">
    <location>
        <begin position="61"/>
        <end position="83"/>
    </location>
</feature>
<comment type="caution">
    <text evidence="2">The sequence shown here is derived from an EMBL/GenBank/DDBJ whole genome shotgun (WGS) entry which is preliminary data.</text>
</comment>
<gene>
    <name evidence="2" type="ORF">FHS50_001539</name>
</gene>
<name>A0A839YZT7_9SPHN</name>
<evidence type="ECO:0000313" key="3">
    <source>
        <dbReference type="Proteomes" id="UP000578569"/>
    </source>
</evidence>
<keyword evidence="3" id="KW-1185">Reference proteome</keyword>
<dbReference type="AlphaFoldDB" id="A0A839YZT7"/>
<sequence>MTNVWRASKMETERLLFLIVAVLLGPAVFLNGLTIYRSGRSLFGHDLAEALQGLPFTYRKAGLLMMAVGPLATIAIVTLLLTLPEAG</sequence>
<reference evidence="2 3" key="1">
    <citation type="submission" date="2020-08" db="EMBL/GenBank/DDBJ databases">
        <title>Genomic Encyclopedia of Type Strains, Phase IV (KMG-IV): sequencing the most valuable type-strain genomes for metagenomic binning, comparative biology and taxonomic classification.</title>
        <authorList>
            <person name="Goeker M."/>
        </authorList>
    </citation>
    <scope>NUCLEOTIDE SEQUENCE [LARGE SCALE GENOMIC DNA]</scope>
    <source>
        <strain evidence="2 3">DSM 24194</strain>
    </source>
</reference>